<dbReference type="Proteomes" id="UP000789570">
    <property type="component" value="Unassembled WGS sequence"/>
</dbReference>
<evidence type="ECO:0000313" key="2">
    <source>
        <dbReference type="EMBL" id="CAG8733072.1"/>
    </source>
</evidence>
<dbReference type="InterPro" id="IPR006571">
    <property type="entry name" value="TLDc_dom"/>
</dbReference>
<evidence type="ECO:0000313" key="3">
    <source>
        <dbReference type="Proteomes" id="UP000789570"/>
    </source>
</evidence>
<dbReference type="Pfam" id="PF07534">
    <property type="entry name" value="TLD"/>
    <property type="match status" value="1"/>
</dbReference>
<feature type="domain" description="TLDc" evidence="1">
    <location>
        <begin position="102"/>
        <end position="286"/>
    </location>
</feature>
<name>A0A9N9IFS3_9GLOM</name>
<gene>
    <name evidence="2" type="ORF">FCALED_LOCUS15110</name>
</gene>
<proteinExistence type="predicted"/>
<organism evidence="2 3">
    <name type="scientific">Funneliformis caledonium</name>
    <dbReference type="NCBI Taxonomy" id="1117310"/>
    <lineage>
        <taxon>Eukaryota</taxon>
        <taxon>Fungi</taxon>
        <taxon>Fungi incertae sedis</taxon>
        <taxon>Mucoromycota</taxon>
        <taxon>Glomeromycotina</taxon>
        <taxon>Glomeromycetes</taxon>
        <taxon>Glomerales</taxon>
        <taxon>Glomeraceae</taxon>
        <taxon>Funneliformis</taxon>
    </lineage>
</organism>
<dbReference type="OrthoDB" id="2441258at2759"/>
<dbReference type="PROSITE" id="PS51886">
    <property type="entry name" value="TLDC"/>
    <property type="match status" value="1"/>
</dbReference>
<feature type="non-terminal residue" evidence="2">
    <location>
        <position position="1"/>
    </location>
</feature>
<keyword evidence="3" id="KW-1185">Reference proteome</keyword>
<reference evidence="2" key="1">
    <citation type="submission" date="2021-06" db="EMBL/GenBank/DDBJ databases">
        <authorList>
            <person name="Kallberg Y."/>
            <person name="Tangrot J."/>
            <person name="Rosling A."/>
        </authorList>
    </citation>
    <scope>NUCLEOTIDE SEQUENCE</scope>
    <source>
        <strain evidence="2">UK204</strain>
    </source>
</reference>
<dbReference type="AlphaFoldDB" id="A0A9N9IFS3"/>
<sequence>DDKSKSNETKETLEIKLEPQITKETRVIEPQIAEETREINLEPQIVREGIKSETQITKDTQEIISVSQIIKGSQEVKLESQMTKSSMTEVNEKVEEASIDSKIISNQHIELITKWIDHVDTANIYVSLVTAIFYGSKPTKSFEVELLHRGSRDGFTPKVFHEICDNHACTVLVIKVKDSDEILGGYNPVEWNFDHSFCVTDEKFGANEDSFIFSFKDNMDIDNHILSRVVNKEYVLNDITCGPSFSSDLITYGGVRGYCKKNSYEKIIRDTEDFFFIEDYEVFQITPI</sequence>
<comment type="caution">
    <text evidence="2">The sequence shown here is derived from an EMBL/GenBank/DDBJ whole genome shotgun (WGS) entry which is preliminary data.</text>
</comment>
<dbReference type="EMBL" id="CAJVPQ010012777">
    <property type="protein sequence ID" value="CAG8733072.1"/>
    <property type="molecule type" value="Genomic_DNA"/>
</dbReference>
<accession>A0A9N9IFS3</accession>
<evidence type="ECO:0000259" key="1">
    <source>
        <dbReference type="PROSITE" id="PS51886"/>
    </source>
</evidence>
<protein>
    <submittedName>
        <fullName evidence="2">16318_t:CDS:1</fullName>
    </submittedName>
</protein>